<feature type="compositionally biased region" description="Polar residues" evidence="3">
    <location>
        <begin position="176"/>
        <end position="200"/>
    </location>
</feature>
<feature type="chain" id="PRO_5005488859" evidence="4">
    <location>
        <begin position="18"/>
        <end position="200"/>
    </location>
</feature>
<evidence type="ECO:0000313" key="6">
    <source>
        <dbReference type="EMBL" id="CDW40375.1"/>
    </source>
</evidence>
<evidence type="ECO:0000256" key="4">
    <source>
        <dbReference type="SAM" id="SignalP"/>
    </source>
</evidence>
<dbReference type="GO" id="GO:0016020">
    <property type="term" value="C:membrane"/>
    <property type="evidence" value="ECO:0007669"/>
    <property type="project" value="TreeGrafter"/>
</dbReference>
<dbReference type="SUPFAM" id="SSF160240">
    <property type="entry name" value="Cation efflux protein cytoplasmic domain-like"/>
    <property type="match status" value="1"/>
</dbReference>
<dbReference type="PANTHER" id="PTHR45820">
    <property type="entry name" value="FI23527P1"/>
    <property type="match status" value="1"/>
</dbReference>
<keyword evidence="2" id="KW-0862">Zinc</keyword>
<feature type="signal peptide" evidence="4">
    <location>
        <begin position="1"/>
        <end position="17"/>
    </location>
</feature>
<comment type="similarity">
    <text evidence="1">Belongs to the cation diffusion facilitator (CDF) transporter (TC 2.A.4) family. SLC30A subfamily.</text>
</comment>
<dbReference type="GO" id="GO:0005385">
    <property type="term" value="F:zinc ion transmembrane transporter activity"/>
    <property type="evidence" value="ECO:0007669"/>
    <property type="project" value="TreeGrafter"/>
</dbReference>
<dbReference type="PANTHER" id="PTHR45820:SF4">
    <property type="entry name" value="ZINC TRANSPORTER 63C, ISOFORM F"/>
    <property type="match status" value="1"/>
</dbReference>
<evidence type="ECO:0000256" key="2">
    <source>
        <dbReference type="ARBA" id="ARBA00022833"/>
    </source>
</evidence>
<sequence>MMHSVWPLLIESAMILLQTVPTHLDIENLRSKLLNEVEGILEIHDFHIWQLAGNRIIASAHIRCLNLSEYMKVAEKVKEFFHHEGIHSTTIQPEFVDTIDNSIDCALSCPTDTSCEKSKCCLPPKEDADKRLIKTISLEDIPSVVTVGPESTVSRPNDNQEHSQITSAVAEDDLISESTPLDPSSSNSQVIKIVSNPSNV</sequence>
<dbReference type="GO" id="GO:0006882">
    <property type="term" value="P:intracellular zinc ion homeostasis"/>
    <property type="evidence" value="ECO:0007669"/>
    <property type="project" value="TreeGrafter"/>
</dbReference>
<dbReference type="InterPro" id="IPR027470">
    <property type="entry name" value="Cation_efflux_CTD"/>
</dbReference>
<protein>
    <submittedName>
        <fullName evidence="6">Zinc transporter 1like [Acyrthosiphon pisum]</fullName>
    </submittedName>
</protein>
<dbReference type="Pfam" id="PF16916">
    <property type="entry name" value="ZT_dimer"/>
    <property type="match status" value="1"/>
</dbReference>
<name>A0A0K2UQP6_LEPSM</name>
<evidence type="ECO:0000256" key="3">
    <source>
        <dbReference type="SAM" id="MobiDB-lite"/>
    </source>
</evidence>
<keyword evidence="4" id="KW-0732">Signal</keyword>
<proteinExistence type="inferred from homology"/>
<reference evidence="6" key="1">
    <citation type="submission" date="2014-05" db="EMBL/GenBank/DDBJ databases">
        <authorList>
            <person name="Chronopoulou M."/>
        </authorList>
    </citation>
    <scope>NUCLEOTIDE SEQUENCE</scope>
    <source>
        <tissue evidence="6">Whole organism</tissue>
    </source>
</reference>
<dbReference type="GO" id="GO:0010312">
    <property type="term" value="P:detoxification of zinc ion"/>
    <property type="evidence" value="ECO:0007669"/>
    <property type="project" value="TreeGrafter"/>
</dbReference>
<dbReference type="OrthoDB" id="29444at2759"/>
<feature type="domain" description="Cation efflux protein cytoplasmic" evidence="5">
    <location>
        <begin position="32"/>
        <end position="94"/>
    </location>
</feature>
<evidence type="ECO:0000256" key="1">
    <source>
        <dbReference type="ARBA" id="ARBA00008873"/>
    </source>
</evidence>
<feature type="region of interest" description="Disordered" evidence="3">
    <location>
        <begin position="147"/>
        <end position="200"/>
    </location>
</feature>
<accession>A0A0K2UQP6</accession>
<dbReference type="InterPro" id="IPR036837">
    <property type="entry name" value="Cation_efflux_CTD_sf"/>
</dbReference>
<evidence type="ECO:0000259" key="5">
    <source>
        <dbReference type="Pfam" id="PF16916"/>
    </source>
</evidence>
<dbReference type="EMBL" id="HACA01023014">
    <property type="protein sequence ID" value="CDW40375.1"/>
    <property type="molecule type" value="Transcribed_RNA"/>
</dbReference>
<feature type="compositionally biased region" description="Polar residues" evidence="3">
    <location>
        <begin position="149"/>
        <end position="167"/>
    </location>
</feature>
<dbReference type="AlphaFoldDB" id="A0A0K2UQP6"/>
<organism evidence="6">
    <name type="scientific">Lepeophtheirus salmonis</name>
    <name type="common">Salmon louse</name>
    <name type="synonym">Caligus salmonis</name>
    <dbReference type="NCBI Taxonomy" id="72036"/>
    <lineage>
        <taxon>Eukaryota</taxon>
        <taxon>Metazoa</taxon>
        <taxon>Ecdysozoa</taxon>
        <taxon>Arthropoda</taxon>
        <taxon>Crustacea</taxon>
        <taxon>Multicrustacea</taxon>
        <taxon>Hexanauplia</taxon>
        <taxon>Copepoda</taxon>
        <taxon>Siphonostomatoida</taxon>
        <taxon>Caligidae</taxon>
        <taxon>Lepeophtheirus</taxon>
    </lineage>
</organism>